<dbReference type="Proteomes" id="UP000616769">
    <property type="component" value="Unassembled WGS sequence"/>
</dbReference>
<proteinExistence type="predicted"/>
<dbReference type="VEuPathDB" id="VectorBase:SSCA007666"/>
<dbReference type="PANTHER" id="PTHR16840">
    <property type="entry name" value="GROWTH ARREST-SPECIFIC PROTEIN 1"/>
    <property type="match status" value="1"/>
</dbReference>
<name>A0A132A7R6_SARSC</name>
<dbReference type="OrthoDB" id="5950623at2759"/>
<reference evidence="1 2" key="1">
    <citation type="journal article" date="2015" name="Parasit. Vectors">
        <title>Draft genome of the scabies mite.</title>
        <authorList>
            <person name="Rider S.D.Jr."/>
            <person name="Morgan M.S."/>
            <person name="Arlian L.G."/>
        </authorList>
    </citation>
    <scope>NUCLEOTIDE SEQUENCE [LARGE SCALE GENOMIC DNA]</scope>
    <source>
        <strain evidence="1">Arlian Lab</strain>
    </source>
</reference>
<comment type="caution">
    <text evidence="1">The sequence shown here is derived from an EMBL/GenBank/DDBJ whole genome shotgun (WGS) entry which is preliminary data.</text>
</comment>
<organism evidence="1 2">
    <name type="scientific">Sarcoptes scabiei</name>
    <name type="common">Itch mite</name>
    <name type="synonym">Acarus scabiei</name>
    <dbReference type="NCBI Taxonomy" id="52283"/>
    <lineage>
        <taxon>Eukaryota</taxon>
        <taxon>Metazoa</taxon>
        <taxon>Ecdysozoa</taxon>
        <taxon>Arthropoda</taxon>
        <taxon>Chelicerata</taxon>
        <taxon>Arachnida</taxon>
        <taxon>Acari</taxon>
        <taxon>Acariformes</taxon>
        <taxon>Sarcoptiformes</taxon>
        <taxon>Astigmata</taxon>
        <taxon>Psoroptidia</taxon>
        <taxon>Sarcoptoidea</taxon>
        <taxon>Sarcoptidae</taxon>
        <taxon>Sarcoptinae</taxon>
        <taxon>Sarcoptes</taxon>
    </lineage>
</organism>
<dbReference type="GO" id="GO:0051726">
    <property type="term" value="P:regulation of cell cycle"/>
    <property type="evidence" value="ECO:0007669"/>
    <property type="project" value="InterPro"/>
</dbReference>
<evidence type="ECO:0000313" key="1">
    <source>
        <dbReference type="EMBL" id="KPM06460.1"/>
    </source>
</evidence>
<protein>
    <submittedName>
        <fullName evidence="1">Uncharacterized protein</fullName>
    </submittedName>
</protein>
<dbReference type="InterPro" id="IPR039596">
    <property type="entry name" value="GAS1"/>
</dbReference>
<dbReference type="EMBL" id="JXLN01010898">
    <property type="protein sequence ID" value="KPM06460.1"/>
    <property type="molecule type" value="Genomic_DNA"/>
</dbReference>
<dbReference type="PANTHER" id="PTHR16840:SF3">
    <property type="entry name" value="GROWTH ARREST-SPECIFIC PROTEIN 1"/>
    <property type="match status" value="1"/>
</dbReference>
<dbReference type="AlphaFoldDB" id="A0A132A7R6"/>
<evidence type="ECO:0000313" key="2">
    <source>
        <dbReference type="Proteomes" id="UP000616769"/>
    </source>
</evidence>
<accession>A0A132A7R6</accession>
<gene>
    <name evidence="1" type="ORF">QR98_0049360</name>
</gene>
<sequence length="111" mass="12640">MECTDLIAGRTQQCSPRCERALIGLISSDEGKDLINCDCNGNQYCELSKQRIEVCKKSVFNAIAEDTIVPCSTARWICISDQSCKTALEFYQINCRTLFKAFRFLIDKRKL</sequence>